<reference evidence="2" key="1">
    <citation type="submission" date="2022-10" db="EMBL/GenBank/DDBJ databases">
        <title>The WGS of Solirubrobacter ginsenosidimutans DSM 21036.</title>
        <authorList>
            <person name="Jiang Z."/>
        </authorList>
    </citation>
    <scope>NUCLEOTIDE SEQUENCE</scope>
    <source>
        <strain evidence="2">DSM 21036</strain>
    </source>
</reference>
<evidence type="ECO:0000313" key="3">
    <source>
        <dbReference type="Proteomes" id="UP001149140"/>
    </source>
</evidence>
<evidence type="ECO:0000313" key="2">
    <source>
        <dbReference type="EMBL" id="MDA0164298.1"/>
    </source>
</evidence>
<dbReference type="AlphaFoldDB" id="A0A9X3MZL8"/>
<sequence>MAKTRSPLRALRERLRGRRDSAERVERAQRRATGKAQRLEHKRFKDGTGGGGIAGI</sequence>
<feature type="region of interest" description="Disordered" evidence="1">
    <location>
        <begin position="1"/>
        <end position="56"/>
    </location>
</feature>
<organism evidence="2 3">
    <name type="scientific">Solirubrobacter ginsenosidimutans</name>
    <dbReference type="NCBI Taxonomy" id="490573"/>
    <lineage>
        <taxon>Bacteria</taxon>
        <taxon>Bacillati</taxon>
        <taxon>Actinomycetota</taxon>
        <taxon>Thermoleophilia</taxon>
        <taxon>Solirubrobacterales</taxon>
        <taxon>Solirubrobacteraceae</taxon>
        <taxon>Solirubrobacter</taxon>
    </lineage>
</organism>
<feature type="compositionally biased region" description="Basic and acidic residues" evidence="1">
    <location>
        <begin position="37"/>
        <end position="46"/>
    </location>
</feature>
<feature type="compositionally biased region" description="Basic and acidic residues" evidence="1">
    <location>
        <begin position="10"/>
        <end position="29"/>
    </location>
</feature>
<protein>
    <submittedName>
        <fullName evidence="2">Uncharacterized protein</fullName>
    </submittedName>
</protein>
<proteinExistence type="predicted"/>
<evidence type="ECO:0000256" key="1">
    <source>
        <dbReference type="SAM" id="MobiDB-lite"/>
    </source>
</evidence>
<gene>
    <name evidence="2" type="ORF">OM076_28770</name>
</gene>
<dbReference type="RefSeq" id="WP_270043549.1">
    <property type="nucleotide sequence ID" value="NZ_JAPDOD010000032.1"/>
</dbReference>
<keyword evidence="3" id="KW-1185">Reference proteome</keyword>
<accession>A0A9X3MZL8</accession>
<dbReference type="EMBL" id="JAPDOD010000032">
    <property type="protein sequence ID" value="MDA0164298.1"/>
    <property type="molecule type" value="Genomic_DNA"/>
</dbReference>
<comment type="caution">
    <text evidence="2">The sequence shown here is derived from an EMBL/GenBank/DDBJ whole genome shotgun (WGS) entry which is preliminary data.</text>
</comment>
<dbReference type="Proteomes" id="UP001149140">
    <property type="component" value="Unassembled WGS sequence"/>
</dbReference>
<feature type="compositionally biased region" description="Gly residues" evidence="1">
    <location>
        <begin position="47"/>
        <end position="56"/>
    </location>
</feature>
<name>A0A9X3MZL8_9ACTN</name>